<gene>
    <name evidence="1" type="ORF">KS419_02660</name>
</gene>
<dbReference type="EMBL" id="JAHQCS010000041">
    <property type="protein sequence ID" value="MBU9710644.1"/>
    <property type="molecule type" value="Genomic_DNA"/>
</dbReference>
<evidence type="ECO:0000313" key="1">
    <source>
        <dbReference type="EMBL" id="MBU9710644.1"/>
    </source>
</evidence>
<dbReference type="InterPro" id="IPR025550">
    <property type="entry name" value="YycC"/>
</dbReference>
<comment type="caution">
    <text evidence="1">The sequence shown here is derived from an EMBL/GenBank/DDBJ whole genome shotgun (WGS) entry which is preliminary data.</text>
</comment>
<proteinExistence type="predicted"/>
<dbReference type="Proteomes" id="UP000784880">
    <property type="component" value="Unassembled WGS sequence"/>
</dbReference>
<name>A0ABS6JAD5_9BACI</name>
<accession>A0ABS6JAD5</accession>
<reference evidence="1 2" key="1">
    <citation type="submission" date="2021-06" db="EMBL/GenBank/DDBJ databases">
        <title>Bacillus sp. RD4P76, an endophyte from a halophyte.</title>
        <authorList>
            <person name="Sun J.-Q."/>
        </authorList>
    </citation>
    <scope>NUCLEOTIDE SEQUENCE [LARGE SCALE GENOMIC DNA]</scope>
    <source>
        <strain evidence="1 2">CGMCC 1.15917</strain>
    </source>
</reference>
<keyword evidence="2" id="KW-1185">Reference proteome</keyword>
<sequence>MRPNQISLETAKMISEKLKMPIEHVMHTPPHILMEKLKKVEEQIGESPDTTRDRDI</sequence>
<dbReference type="RefSeq" id="WP_217064539.1">
    <property type="nucleotide sequence ID" value="NZ_JAHQCS010000041.1"/>
</dbReference>
<evidence type="ECO:0000313" key="2">
    <source>
        <dbReference type="Proteomes" id="UP000784880"/>
    </source>
</evidence>
<dbReference type="Pfam" id="PF14174">
    <property type="entry name" value="YycC"/>
    <property type="match status" value="1"/>
</dbReference>
<protein>
    <submittedName>
        <fullName evidence="1">YycC family protein</fullName>
    </submittedName>
</protein>
<organism evidence="1 2">
    <name type="scientific">Evansella tamaricis</name>
    <dbReference type="NCBI Taxonomy" id="2069301"/>
    <lineage>
        <taxon>Bacteria</taxon>
        <taxon>Bacillati</taxon>
        <taxon>Bacillota</taxon>
        <taxon>Bacilli</taxon>
        <taxon>Bacillales</taxon>
        <taxon>Bacillaceae</taxon>
        <taxon>Evansella</taxon>
    </lineage>
</organism>